<feature type="domain" description="Cytochrome C Planctomycete-type" evidence="2">
    <location>
        <begin position="177"/>
        <end position="236"/>
    </location>
</feature>
<keyword evidence="1" id="KW-0472">Membrane</keyword>
<name>A0A7G7GCT1_9BACT</name>
<protein>
    <submittedName>
        <fullName evidence="4">Ribonuclease inhibitor</fullName>
    </submittedName>
</protein>
<evidence type="ECO:0000259" key="2">
    <source>
        <dbReference type="Pfam" id="PF07635"/>
    </source>
</evidence>
<dbReference type="InterPro" id="IPR019251">
    <property type="entry name" value="DUF2231_TM"/>
</dbReference>
<gene>
    <name evidence="4" type="ORF">HUW51_20400</name>
</gene>
<dbReference type="InterPro" id="IPR011429">
    <property type="entry name" value="Cyt_c_Planctomycete-type"/>
</dbReference>
<feature type="domain" description="DUF2231" evidence="3">
    <location>
        <begin position="12"/>
        <end position="128"/>
    </location>
</feature>
<dbReference type="KEGG" id="aswu:HUW51_20400"/>
<dbReference type="PANTHER" id="PTHR35889">
    <property type="entry name" value="CYCLOINULO-OLIGOSACCHARIDE FRUCTANOTRANSFERASE-RELATED"/>
    <property type="match status" value="1"/>
</dbReference>
<dbReference type="InterPro" id="IPR032675">
    <property type="entry name" value="LRR_dom_sf"/>
</dbReference>
<keyword evidence="1" id="KW-0812">Transmembrane</keyword>
<dbReference type="RefSeq" id="WP_185271458.1">
    <property type="nucleotide sequence ID" value="NZ_CP055156.1"/>
</dbReference>
<keyword evidence="1" id="KW-1133">Transmembrane helix</keyword>
<feature type="transmembrane region" description="Helical" evidence="1">
    <location>
        <begin position="15"/>
        <end position="36"/>
    </location>
</feature>
<feature type="transmembrane region" description="Helical" evidence="1">
    <location>
        <begin position="48"/>
        <end position="68"/>
    </location>
</feature>
<evidence type="ECO:0000256" key="1">
    <source>
        <dbReference type="SAM" id="Phobius"/>
    </source>
</evidence>
<dbReference type="PANTHER" id="PTHR35889:SF3">
    <property type="entry name" value="F-BOX DOMAIN-CONTAINING PROTEIN"/>
    <property type="match status" value="1"/>
</dbReference>
<sequence length="461" mass="50729">MSEYLIQFFGRLHPLVVHLPIGIIMLAIALHVLIGFPRFASFKAFLPFLWFTGFITAVMACLAGFLLKLSGGYDPEAVDLHQFLGIALAIVSGLVFLIQSGRFPEKLLWPAVITATLLLMGTGHYGGNLTHGENYLAEPIYAIIGQTPGKKAHPPITDLKNALVYTDLVEPILEQKCYQCHSSKKQKGDLRLDSPEHLLKGGEHGTIVNAGKAEESDLYKRLILPEEDDDRMPPKGKPQLTESEIKVIHWWIEQGGADFNKKVADLPQYDKIKVVLASLTKNPVANTVTTTKESEIPNVKIKAPTPAMLAKIKALGVVVSPLSHDNAYVGLNMVNAPNFSDGDMALLTELSENIVWLDMSETKISNNGLAQLKNFKNLTRLSLDQTTISDAAIPFIKNLSRLKYLNLYGTQVTDQGISQLADCKNLKSIYLWQTKVTAQGVAALQQKIGSEVEINFGMDTL</sequence>
<evidence type="ECO:0000313" key="5">
    <source>
        <dbReference type="Proteomes" id="UP000515237"/>
    </source>
</evidence>
<organism evidence="4 5">
    <name type="scientific">Adhaeribacter swui</name>
    <dbReference type="NCBI Taxonomy" id="2086471"/>
    <lineage>
        <taxon>Bacteria</taxon>
        <taxon>Pseudomonadati</taxon>
        <taxon>Bacteroidota</taxon>
        <taxon>Cytophagia</taxon>
        <taxon>Cytophagales</taxon>
        <taxon>Hymenobacteraceae</taxon>
        <taxon>Adhaeribacter</taxon>
    </lineage>
</organism>
<evidence type="ECO:0000259" key="3">
    <source>
        <dbReference type="Pfam" id="PF09990"/>
    </source>
</evidence>
<dbReference type="EMBL" id="CP055156">
    <property type="protein sequence ID" value="QNF34965.1"/>
    <property type="molecule type" value="Genomic_DNA"/>
</dbReference>
<dbReference type="Pfam" id="PF09990">
    <property type="entry name" value="DUF2231"/>
    <property type="match status" value="1"/>
</dbReference>
<reference evidence="4 5" key="1">
    <citation type="journal article" date="2018" name="Int. J. Syst. Evol. Microbiol.">
        <title>Adhaeribacter swui sp. nov., isolated from wet mud.</title>
        <authorList>
            <person name="Kim D.U."/>
            <person name="Kim K.W."/>
            <person name="Kang M.S."/>
            <person name="Kim J.Y."/>
            <person name="Jang J.H."/>
            <person name="Kim M.K."/>
        </authorList>
    </citation>
    <scope>NUCLEOTIDE SEQUENCE [LARGE SCALE GENOMIC DNA]</scope>
    <source>
        <strain evidence="4 5">KCTC 52873</strain>
    </source>
</reference>
<dbReference type="AlphaFoldDB" id="A0A7G7GCT1"/>
<feature type="transmembrane region" description="Helical" evidence="1">
    <location>
        <begin position="80"/>
        <end position="98"/>
    </location>
</feature>
<dbReference type="Gene3D" id="3.80.10.10">
    <property type="entry name" value="Ribonuclease Inhibitor"/>
    <property type="match status" value="1"/>
</dbReference>
<dbReference type="Pfam" id="PF07635">
    <property type="entry name" value="PSCyt1"/>
    <property type="match status" value="1"/>
</dbReference>
<evidence type="ECO:0000313" key="4">
    <source>
        <dbReference type="EMBL" id="QNF34965.1"/>
    </source>
</evidence>
<feature type="transmembrane region" description="Helical" evidence="1">
    <location>
        <begin position="107"/>
        <end position="126"/>
    </location>
</feature>
<proteinExistence type="predicted"/>
<dbReference type="Proteomes" id="UP000515237">
    <property type="component" value="Chromosome"/>
</dbReference>
<dbReference type="SUPFAM" id="SSF52047">
    <property type="entry name" value="RNI-like"/>
    <property type="match status" value="1"/>
</dbReference>
<keyword evidence="5" id="KW-1185">Reference proteome</keyword>
<accession>A0A7G7GCT1</accession>